<dbReference type="PROSITE" id="PS51257">
    <property type="entry name" value="PROKAR_LIPOPROTEIN"/>
    <property type="match status" value="1"/>
</dbReference>
<proteinExistence type="predicted"/>
<evidence type="ECO:0000313" key="2">
    <source>
        <dbReference type="EMBL" id="MFE8697501.1"/>
    </source>
</evidence>
<dbReference type="SUPFAM" id="SSF160387">
    <property type="entry name" value="NosL/MerB-like"/>
    <property type="match status" value="1"/>
</dbReference>
<feature type="chain" id="PRO_5045419886" evidence="1">
    <location>
        <begin position="24"/>
        <end position="157"/>
    </location>
</feature>
<evidence type="ECO:0000313" key="3">
    <source>
        <dbReference type="Proteomes" id="UP001601058"/>
    </source>
</evidence>
<organism evidence="2 3">
    <name type="scientific">Cytobacillus mangrovibacter</name>
    <dbReference type="NCBI Taxonomy" id="3299024"/>
    <lineage>
        <taxon>Bacteria</taxon>
        <taxon>Bacillati</taxon>
        <taxon>Bacillota</taxon>
        <taxon>Bacilli</taxon>
        <taxon>Bacillales</taxon>
        <taxon>Bacillaceae</taxon>
        <taxon>Cytobacillus</taxon>
    </lineage>
</organism>
<reference evidence="2 3" key="1">
    <citation type="submission" date="2024-08" db="EMBL/GenBank/DDBJ databases">
        <title>Two novel Cytobacillus novel species.</title>
        <authorList>
            <person name="Liu G."/>
        </authorList>
    </citation>
    <scope>NUCLEOTIDE SEQUENCE [LARGE SCALE GENOMIC DNA]</scope>
    <source>
        <strain evidence="2 3">FJAT-53684</strain>
    </source>
</reference>
<dbReference type="PANTHER" id="PTHR41247">
    <property type="entry name" value="HTH-TYPE TRANSCRIPTIONAL REPRESSOR YCNK"/>
    <property type="match status" value="1"/>
</dbReference>
<dbReference type="InterPro" id="IPR008719">
    <property type="entry name" value="N2O_reductase_NosL"/>
</dbReference>
<dbReference type="Pfam" id="PF05573">
    <property type="entry name" value="NosL"/>
    <property type="match status" value="1"/>
</dbReference>
<dbReference type="EMBL" id="JBIACJ010000007">
    <property type="protein sequence ID" value="MFE8697501.1"/>
    <property type="molecule type" value="Genomic_DNA"/>
</dbReference>
<evidence type="ECO:0000256" key="1">
    <source>
        <dbReference type="SAM" id="SignalP"/>
    </source>
</evidence>
<dbReference type="RefSeq" id="WP_389220804.1">
    <property type="nucleotide sequence ID" value="NZ_JBIACJ010000007.1"/>
</dbReference>
<keyword evidence="1" id="KW-0732">Signal</keyword>
<accession>A0ABW6K079</accession>
<protein>
    <submittedName>
        <fullName evidence="2">Nitrous oxide reductase accessory protein NosL</fullName>
    </submittedName>
</protein>
<dbReference type="Proteomes" id="UP001601058">
    <property type="component" value="Unassembled WGS sequence"/>
</dbReference>
<dbReference type="PANTHER" id="PTHR41247:SF1">
    <property type="entry name" value="HTH-TYPE TRANSCRIPTIONAL REPRESSOR YCNK"/>
    <property type="match status" value="1"/>
</dbReference>
<dbReference type="Gene3D" id="3.30.70.2050">
    <property type="match status" value="1"/>
</dbReference>
<feature type="signal peptide" evidence="1">
    <location>
        <begin position="1"/>
        <end position="23"/>
    </location>
</feature>
<keyword evidence="3" id="KW-1185">Reference proteome</keyword>
<gene>
    <name evidence="2" type="ORF">ACFYKT_14250</name>
</gene>
<comment type="caution">
    <text evidence="2">The sequence shown here is derived from an EMBL/GenBank/DDBJ whole genome shotgun (WGS) entry which is preliminary data.</text>
</comment>
<sequence length="157" mass="17509">MKFKILISLAIFIILLAGCTSSASGPVEIKQNEDACDACNMGIQELNSAAQMILENGKPLLFDDIGCMIDYIQKKAPTYEAAFVHDYKTKEWIDFDKSTFVQDHSINSPMSYGIAAFEAEENASEFMNEHGGKLYSQKELLNVEMKSLKTGEMEHGH</sequence>
<name>A0ABW6K079_9BACI</name>